<keyword evidence="3" id="KW-1185">Reference proteome</keyword>
<evidence type="ECO:0000313" key="2">
    <source>
        <dbReference type="EMBL" id="GAT10203.1"/>
    </source>
</evidence>
<dbReference type="EMBL" id="BCTA01000038">
    <property type="protein sequence ID" value="GAT10203.1"/>
    <property type="molecule type" value="Genomic_DNA"/>
</dbReference>
<name>A0ABQ0KKT8_MYCNV</name>
<feature type="compositionally biased region" description="Low complexity" evidence="1">
    <location>
        <begin position="35"/>
        <end position="44"/>
    </location>
</feature>
<gene>
    <name evidence="2" type="ORF">RMCN_3336</name>
</gene>
<organism evidence="2 3">
    <name type="scientific">Mycolicibacterium novocastrense</name>
    <name type="common">Mycobacterium novocastrense</name>
    <dbReference type="NCBI Taxonomy" id="59813"/>
    <lineage>
        <taxon>Bacteria</taxon>
        <taxon>Bacillati</taxon>
        <taxon>Actinomycetota</taxon>
        <taxon>Actinomycetes</taxon>
        <taxon>Mycobacteriales</taxon>
        <taxon>Mycobacteriaceae</taxon>
        <taxon>Mycolicibacterium</taxon>
    </lineage>
</organism>
<feature type="region of interest" description="Disordered" evidence="1">
    <location>
        <begin position="35"/>
        <end position="54"/>
    </location>
</feature>
<reference evidence="2 3" key="1">
    <citation type="journal article" date="2016" name="Genome Announc.">
        <title>Draft Genome Sequences of Five Rapidly Growing Mycobacterium Species, M. thermoresistibile, M. fortuitum subsp. acetamidolyticum, M. canariasense, M. brisbanense, and M. novocastrense.</title>
        <authorList>
            <person name="Katahira K."/>
            <person name="Ogura Y."/>
            <person name="Gotoh Y."/>
            <person name="Hayashi T."/>
        </authorList>
    </citation>
    <scope>NUCLEOTIDE SEQUENCE [LARGE SCALE GENOMIC DNA]</scope>
    <source>
        <strain evidence="2 3">JCM18114</strain>
    </source>
</reference>
<dbReference type="Proteomes" id="UP000069773">
    <property type="component" value="Unassembled WGS sequence"/>
</dbReference>
<evidence type="ECO:0000313" key="3">
    <source>
        <dbReference type="Proteomes" id="UP000069773"/>
    </source>
</evidence>
<proteinExistence type="predicted"/>
<accession>A0ABQ0KKT8</accession>
<protein>
    <submittedName>
        <fullName evidence="2">Uncharacterized protein</fullName>
    </submittedName>
</protein>
<evidence type="ECO:0000256" key="1">
    <source>
        <dbReference type="SAM" id="MobiDB-lite"/>
    </source>
</evidence>
<sequence length="145" mass="15725">MLSDNDIQRTGRTRAFGYRTREGTQQMLNLTATTQPAHTAAHETGPTAPGRTSGQEREAIANAAARMAALGIDPNAAVYVDDENRLPSYARHLGAAWGGQELDDEELDYAIGWLPAEAFLNDDSPWPGSYNPYITLAHLRALAGE</sequence>
<comment type="caution">
    <text evidence="2">The sequence shown here is derived from an EMBL/GenBank/DDBJ whole genome shotgun (WGS) entry which is preliminary data.</text>
</comment>